<comment type="subcellular location">
    <subcellularLocation>
        <location evidence="1">Nucleus</location>
    </subcellularLocation>
</comment>
<dbReference type="OrthoDB" id="189968at2759"/>
<evidence type="ECO:0000256" key="1">
    <source>
        <dbReference type="ARBA" id="ARBA00004123"/>
    </source>
</evidence>
<dbReference type="PANTHER" id="PTHR19865">
    <property type="entry name" value="U3 SMALL NUCLEOLAR RNA INTERACTING PROTEIN 2"/>
    <property type="match status" value="1"/>
</dbReference>
<dbReference type="GO" id="GO:0032040">
    <property type="term" value="C:small-subunit processome"/>
    <property type="evidence" value="ECO:0007669"/>
    <property type="project" value="TreeGrafter"/>
</dbReference>
<proteinExistence type="predicted"/>
<dbReference type="InterPro" id="IPR036322">
    <property type="entry name" value="WD40_repeat_dom_sf"/>
</dbReference>
<protein>
    <submittedName>
        <fullName evidence="7">WD40-repeat-containing domain protein</fullName>
    </submittedName>
</protein>
<feature type="region of interest" description="Disordered" evidence="6">
    <location>
        <begin position="1"/>
        <end position="85"/>
    </location>
</feature>
<feature type="repeat" description="WD" evidence="5">
    <location>
        <begin position="266"/>
        <end position="307"/>
    </location>
</feature>
<dbReference type="SMART" id="SM00320">
    <property type="entry name" value="WD40"/>
    <property type="match status" value="4"/>
</dbReference>
<dbReference type="EMBL" id="MU253931">
    <property type="protein sequence ID" value="KAG9244068.1"/>
    <property type="molecule type" value="Genomic_DNA"/>
</dbReference>
<evidence type="ECO:0000256" key="4">
    <source>
        <dbReference type="ARBA" id="ARBA00023242"/>
    </source>
</evidence>
<feature type="region of interest" description="Disordered" evidence="6">
    <location>
        <begin position="191"/>
        <end position="215"/>
    </location>
</feature>
<dbReference type="PROSITE" id="PS00678">
    <property type="entry name" value="WD_REPEATS_1"/>
    <property type="match status" value="1"/>
</dbReference>
<dbReference type="InterPro" id="IPR019775">
    <property type="entry name" value="WD40_repeat_CS"/>
</dbReference>
<dbReference type="PROSITE" id="PS50082">
    <property type="entry name" value="WD_REPEATS_2"/>
    <property type="match status" value="3"/>
</dbReference>
<keyword evidence="3" id="KW-0677">Repeat</keyword>
<evidence type="ECO:0000256" key="2">
    <source>
        <dbReference type="ARBA" id="ARBA00022574"/>
    </source>
</evidence>
<evidence type="ECO:0000256" key="6">
    <source>
        <dbReference type="SAM" id="MobiDB-lite"/>
    </source>
</evidence>
<feature type="repeat" description="WD" evidence="5">
    <location>
        <begin position="308"/>
        <end position="341"/>
    </location>
</feature>
<accession>A0A9P7Z387</accession>
<sequence length="571" mass="63496">MSSFFTRPKSENKRKRADTSEPPKKRIAAYKTVRDSRPAAPRPRKPQRDDSISGSDSEEETKDGSVERELGESSSEDEEEETAGEKRLRLAERYLENTRKDIELEVGFDAEDIDRDLIAERLQEDSAESKGKLYRKLAEELSFEAASHSAFKCNTQAFTSAATCPPYAYTVTKDLCLIKWQIQDLPKNQYPGKKIKSRQAPPRRKPVQAFSKGDRGKAKDKITYLGHVKDILTVAASEDGKFVVTGGQDHRIVAWDASTLTPLRVFLQHRDAVTGLAFRRGTNQLYSSSNDRTIKIWSLDNMAYIETLFGHQDAVADISALTRENCVSVGARDRTARYWKVVEETQLVFRGGGGEKKKSGSAQKALESSMDRIAMIDEEMFVTGGDNGGISLWVIHKKKPIHTVTTTHGMDPVMRPDEASAETNVDPRVIPAPQPRWITALATVPYSDLILSGSWDGCIRSWRVSDDKKKIEAVGIVGYTEPTTNGEVHDATSIQQTQTQSAVKGVVNDISVFERGDRGKDGICIVAAMGKEHRLGRWKKIEGGKNGGVVFEVPRIEKPKTNGHALPEDDE</sequence>
<evidence type="ECO:0000256" key="5">
    <source>
        <dbReference type="PROSITE-ProRule" id="PRU00221"/>
    </source>
</evidence>
<dbReference type="InterPro" id="IPR039241">
    <property type="entry name" value="Rrp9-like"/>
</dbReference>
<keyword evidence="4" id="KW-0539">Nucleus</keyword>
<dbReference type="InterPro" id="IPR001680">
    <property type="entry name" value="WD40_rpt"/>
</dbReference>
<name>A0A9P7Z387_9HELO</name>
<keyword evidence="2 5" id="KW-0853">WD repeat</keyword>
<evidence type="ECO:0000313" key="7">
    <source>
        <dbReference type="EMBL" id="KAG9244068.1"/>
    </source>
</evidence>
<reference evidence="7" key="1">
    <citation type="journal article" date="2021" name="IMA Fungus">
        <title>Genomic characterization of three marine fungi, including Emericellopsis atlantica sp. nov. with signatures of a generalist lifestyle and marine biomass degradation.</title>
        <authorList>
            <person name="Hagestad O.C."/>
            <person name="Hou L."/>
            <person name="Andersen J.H."/>
            <person name="Hansen E.H."/>
            <person name="Altermark B."/>
            <person name="Li C."/>
            <person name="Kuhnert E."/>
            <person name="Cox R.J."/>
            <person name="Crous P.W."/>
            <person name="Spatafora J.W."/>
            <person name="Lail K."/>
            <person name="Amirebrahimi M."/>
            <person name="Lipzen A."/>
            <person name="Pangilinan J."/>
            <person name="Andreopoulos W."/>
            <person name="Hayes R.D."/>
            <person name="Ng V."/>
            <person name="Grigoriev I.V."/>
            <person name="Jackson S.A."/>
            <person name="Sutton T.D.S."/>
            <person name="Dobson A.D.W."/>
            <person name="Rama T."/>
        </authorList>
    </citation>
    <scope>NUCLEOTIDE SEQUENCE</scope>
    <source>
        <strain evidence="7">TRa3180A</strain>
    </source>
</reference>
<gene>
    <name evidence="7" type="ORF">BJ878DRAFT_86992</name>
</gene>
<dbReference type="Proteomes" id="UP000887226">
    <property type="component" value="Unassembled WGS sequence"/>
</dbReference>
<dbReference type="GO" id="GO:0034511">
    <property type="term" value="F:U3 snoRNA binding"/>
    <property type="evidence" value="ECO:0007669"/>
    <property type="project" value="InterPro"/>
</dbReference>
<evidence type="ECO:0000256" key="3">
    <source>
        <dbReference type="ARBA" id="ARBA00022737"/>
    </source>
</evidence>
<dbReference type="PROSITE" id="PS50294">
    <property type="entry name" value="WD_REPEATS_REGION"/>
    <property type="match status" value="2"/>
</dbReference>
<dbReference type="FunFam" id="2.130.10.10:FF:000594">
    <property type="entry name" value="Small nucleolar ribonucleoprotein complex subunit, putative"/>
    <property type="match status" value="1"/>
</dbReference>
<dbReference type="SUPFAM" id="SSF50978">
    <property type="entry name" value="WD40 repeat-like"/>
    <property type="match status" value="1"/>
</dbReference>
<dbReference type="AlphaFoldDB" id="A0A9P7Z387"/>
<organism evidence="7 8">
    <name type="scientific">Calycina marina</name>
    <dbReference type="NCBI Taxonomy" id="1763456"/>
    <lineage>
        <taxon>Eukaryota</taxon>
        <taxon>Fungi</taxon>
        <taxon>Dikarya</taxon>
        <taxon>Ascomycota</taxon>
        <taxon>Pezizomycotina</taxon>
        <taxon>Leotiomycetes</taxon>
        <taxon>Helotiales</taxon>
        <taxon>Pezizellaceae</taxon>
        <taxon>Calycina</taxon>
    </lineage>
</organism>
<dbReference type="Pfam" id="PF00400">
    <property type="entry name" value="WD40"/>
    <property type="match status" value="3"/>
</dbReference>
<comment type="caution">
    <text evidence="7">The sequence shown here is derived from an EMBL/GenBank/DDBJ whole genome shotgun (WGS) entry which is preliminary data.</text>
</comment>
<feature type="repeat" description="WD" evidence="5">
    <location>
        <begin position="224"/>
        <end position="265"/>
    </location>
</feature>
<dbReference type="PANTHER" id="PTHR19865:SF0">
    <property type="entry name" value="U3 SMALL NUCLEOLAR RNA-INTERACTING PROTEIN 2"/>
    <property type="match status" value="1"/>
</dbReference>
<keyword evidence="8" id="KW-1185">Reference proteome</keyword>
<feature type="compositionally biased region" description="Basic and acidic residues" evidence="6">
    <location>
        <begin position="62"/>
        <end position="71"/>
    </location>
</feature>
<dbReference type="InterPro" id="IPR015943">
    <property type="entry name" value="WD40/YVTN_repeat-like_dom_sf"/>
</dbReference>
<dbReference type="Gene3D" id="2.130.10.10">
    <property type="entry name" value="YVTN repeat-like/Quinoprotein amine dehydrogenase"/>
    <property type="match status" value="1"/>
</dbReference>
<feature type="compositionally biased region" description="Basic residues" evidence="6">
    <location>
        <begin position="193"/>
        <end position="206"/>
    </location>
</feature>
<evidence type="ECO:0000313" key="8">
    <source>
        <dbReference type="Proteomes" id="UP000887226"/>
    </source>
</evidence>